<comment type="caution">
    <text evidence="2">The sequence shown here is derived from an EMBL/GenBank/DDBJ whole genome shotgun (WGS) entry which is preliminary data.</text>
</comment>
<dbReference type="EMBL" id="MU404365">
    <property type="protein sequence ID" value="KAI1607992.1"/>
    <property type="molecule type" value="Genomic_DNA"/>
</dbReference>
<dbReference type="Proteomes" id="UP001203852">
    <property type="component" value="Unassembled WGS sequence"/>
</dbReference>
<name>A0AAN6DM05_9EURO</name>
<evidence type="ECO:0000313" key="3">
    <source>
        <dbReference type="Proteomes" id="UP001203852"/>
    </source>
</evidence>
<reference evidence="2" key="1">
    <citation type="journal article" date="2022" name="bioRxiv">
        <title>Deciphering the potential niche of two novel black yeast fungi from a biological soil crust based on their genomes, phenotypes, and melanin regulation.</title>
        <authorList>
            <consortium name="DOE Joint Genome Institute"/>
            <person name="Carr E.C."/>
            <person name="Barton Q."/>
            <person name="Grambo S."/>
            <person name="Sullivan M."/>
            <person name="Renfro C.M."/>
            <person name="Kuo A."/>
            <person name="Pangilinan J."/>
            <person name="Lipzen A."/>
            <person name="Keymanesh K."/>
            <person name="Savage E."/>
            <person name="Barry K."/>
            <person name="Grigoriev I.V."/>
            <person name="Riekhof W.R."/>
            <person name="Harris S.S."/>
        </authorList>
    </citation>
    <scope>NUCLEOTIDE SEQUENCE</scope>
    <source>
        <strain evidence="2">JF 03-4F</strain>
    </source>
</reference>
<dbReference type="AlphaFoldDB" id="A0AAN6DM05"/>
<sequence length="205" mass="21575">MSLVTQTITDTTTALASTVIVGALTTTVTSHISTTVLATFGQTVTITSPPASPPLAPTTKYTPSTVATETSIVTLTEIDIFLQNTQGSIYSTWVVPFTPTSNAAGPSSSPTVIVYVVEPKQGGWHTWSAGAKAGLIVGVVLAGLLLLGMLIWCCCRRSNVWFVHGWPWSRPLDAAPPPNMGPSIVQPTMVNGPLMPYVQPHPGYA</sequence>
<keyword evidence="1" id="KW-0812">Transmembrane</keyword>
<feature type="transmembrane region" description="Helical" evidence="1">
    <location>
        <begin position="133"/>
        <end position="152"/>
    </location>
</feature>
<keyword evidence="3" id="KW-1185">Reference proteome</keyword>
<gene>
    <name evidence="2" type="ORF">EDD36DRAFT_114728</name>
</gene>
<keyword evidence="1" id="KW-1133">Transmembrane helix</keyword>
<evidence type="ECO:0000256" key="1">
    <source>
        <dbReference type="SAM" id="Phobius"/>
    </source>
</evidence>
<proteinExistence type="predicted"/>
<evidence type="ECO:0000313" key="2">
    <source>
        <dbReference type="EMBL" id="KAI1607992.1"/>
    </source>
</evidence>
<keyword evidence="1" id="KW-0472">Membrane</keyword>
<organism evidence="2 3">
    <name type="scientific">Exophiala viscosa</name>
    <dbReference type="NCBI Taxonomy" id="2486360"/>
    <lineage>
        <taxon>Eukaryota</taxon>
        <taxon>Fungi</taxon>
        <taxon>Dikarya</taxon>
        <taxon>Ascomycota</taxon>
        <taxon>Pezizomycotina</taxon>
        <taxon>Eurotiomycetes</taxon>
        <taxon>Chaetothyriomycetidae</taxon>
        <taxon>Chaetothyriales</taxon>
        <taxon>Herpotrichiellaceae</taxon>
        <taxon>Exophiala</taxon>
    </lineage>
</organism>
<protein>
    <submittedName>
        <fullName evidence="2">Uncharacterized protein</fullName>
    </submittedName>
</protein>
<accession>A0AAN6DM05</accession>